<dbReference type="PANTHER" id="PTHR43415:SF3">
    <property type="entry name" value="GNAT-FAMILY ACETYLTRANSFERASE"/>
    <property type="match status" value="1"/>
</dbReference>
<dbReference type="PANTHER" id="PTHR43415">
    <property type="entry name" value="SPERMIDINE N(1)-ACETYLTRANSFERASE"/>
    <property type="match status" value="1"/>
</dbReference>
<feature type="domain" description="N-acetyltransferase" evidence="1">
    <location>
        <begin position="8"/>
        <end position="162"/>
    </location>
</feature>
<dbReference type="Gene3D" id="3.40.630.30">
    <property type="match status" value="1"/>
</dbReference>
<organism evidence="2 3">
    <name type="scientific">Pectobacterium fontis</name>
    <dbReference type="NCBI Taxonomy" id="2558042"/>
    <lineage>
        <taxon>Bacteria</taxon>
        <taxon>Pseudomonadati</taxon>
        <taxon>Pseudomonadota</taxon>
        <taxon>Gammaproteobacteria</taxon>
        <taxon>Enterobacterales</taxon>
        <taxon>Pectobacteriaceae</taxon>
        <taxon>Pectobacterium</taxon>
    </lineage>
</organism>
<dbReference type="NCBIfam" id="TIGR03585">
    <property type="entry name" value="PseH"/>
    <property type="match status" value="1"/>
</dbReference>
<dbReference type="EMBL" id="JSXC01000011">
    <property type="protein sequence ID" value="KHN54692.1"/>
    <property type="molecule type" value="Genomic_DNA"/>
</dbReference>
<reference evidence="2 3" key="1">
    <citation type="submission" date="2014-10" db="EMBL/GenBank/DDBJ databases">
        <title>Genome sequence of Pectobacterium carotovorum M022.</title>
        <authorList>
            <person name="Chan K.-G."/>
            <person name="Tan W.-S."/>
        </authorList>
    </citation>
    <scope>NUCLEOTIDE SEQUENCE [LARGE SCALE GENOMIC DNA]</scope>
    <source>
        <strain evidence="2 3">M022</strain>
    </source>
</reference>
<proteinExistence type="predicted"/>
<protein>
    <recommendedName>
        <fullName evidence="1">N-acetyltransferase domain-containing protein</fullName>
    </recommendedName>
</protein>
<dbReference type="SUPFAM" id="SSF55729">
    <property type="entry name" value="Acyl-CoA N-acyltransferases (Nat)"/>
    <property type="match status" value="1"/>
</dbReference>
<accession>A0A7V8L664</accession>
<dbReference type="InterPro" id="IPR000182">
    <property type="entry name" value="GNAT_dom"/>
</dbReference>
<dbReference type="InterPro" id="IPR016181">
    <property type="entry name" value="Acyl_CoA_acyltransferase"/>
</dbReference>
<dbReference type="GO" id="GO:0016747">
    <property type="term" value="F:acyltransferase activity, transferring groups other than amino-acyl groups"/>
    <property type="evidence" value="ECO:0007669"/>
    <property type="project" value="InterPro"/>
</dbReference>
<dbReference type="PROSITE" id="PS51186">
    <property type="entry name" value="GNAT"/>
    <property type="match status" value="1"/>
</dbReference>
<evidence type="ECO:0000313" key="2">
    <source>
        <dbReference type="EMBL" id="KHN54692.1"/>
    </source>
</evidence>
<keyword evidence="3" id="KW-1185">Reference proteome</keyword>
<sequence length="171" mass="20589">MKKIDSLSELRPVTESDAEIVWRWRNHPEIKRWMFNQNEIELEDHKKWLFNQLKKTDRFFFIYVHNGIECGLVNFNKLNNANVWEWGFYTSPDSPKGIGRHLGECAIQYAFYTIGVEKLFGEVLEYNFRSIKFHENLGFNKEGCLRRHCLINNQFYDVLLFGLLKKEYIRN</sequence>
<dbReference type="RefSeq" id="WP_039346095.1">
    <property type="nucleotide sequence ID" value="NZ_JSXC01000011.1"/>
</dbReference>
<name>A0A7V8L664_9GAMM</name>
<evidence type="ECO:0000313" key="3">
    <source>
        <dbReference type="Proteomes" id="UP000053038"/>
    </source>
</evidence>
<dbReference type="AlphaFoldDB" id="A0A7V8L664"/>
<dbReference type="OrthoDB" id="336415at2"/>
<dbReference type="Pfam" id="PF13302">
    <property type="entry name" value="Acetyltransf_3"/>
    <property type="match status" value="1"/>
</dbReference>
<dbReference type="InterPro" id="IPR020036">
    <property type="entry name" value="PseH"/>
</dbReference>
<gene>
    <name evidence="2" type="ORF">OI69_03300</name>
</gene>
<comment type="caution">
    <text evidence="2">The sequence shown here is derived from an EMBL/GenBank/DDBJ whole genome shotgun (WGS) entry which is preliminary data.</text>
</comment>
<evidence type="ECO:0000259" key="1">
    <source>
        <dbReference type="PROSITE" id="PS51186"/>
    </source>
</evidence>
<dbReference type="Proteomes" id="UP000053038">
    <property type="component" value="Unassembled WGS sequence"/>
</dbReference>